<dbReference type="InterPro" id="IPR001544">
    <property type="entry name" value="Aminotrans_IV"/>
</dbReference>
<dbReference type="InterPro" id="IPR036038">
    <property type="entry name" value="Aminotransferase-like"/>
</dbReference>
<dbReference type="GO" id="GO:0008153">
    <property type="term" value="P:4-aminobenzoate biosynthetic process"/>
    <property type="evidence" value="ECO:0007669"/>
    <property type="project" value="UniProtKB-UniRule"/>
</dbReference>
<keyword evidence="5" id="KW-0289">Folate biosynthesis</keyword>
<dbReference type="InterPro" id="IPR050571">
    <property type="entry name" value="Class-IV_PLP-Dep_Aminotrnsfr"/>
</dbReference>
<dbReference type="EMBL" id="RIBS01000002">
    <property type="protein sequence ID" value="RNF84961.1"/>
    <property type="molecule type" value="Genomic_DNA"/>
</dbReference>
<dbReference type="InterPro" id="IPR017824">
    <property type="entry name" value="Aminodeoxychorismate_lyase_IV"/>
</dbReference>
<dbReference type="Proteomes" id="UP000267049">
    <property type="component" value="Unassembled WGS sequence"/>
</dbReference>
<accession>A0A3M8SUF3</accession>
<dbReference type="OrthoDB" id="9805628at2"/>
<evidence type="ECO:0000256" key="9">
    <source>
        <dbReference type="ARBA" id="ARBA00049529"/>
    </source>
</evidence>
<dbReference type="Gene3D" id="3.20.10.10">
    <property type="entry name" value="D-amino Acid Aminotransferase, subunit A, domain 2"/>
    <property type="match status" value="1"/>
</dbReference>
<dbReference type="EC" id="4.1.3.38" evidence="8 10"/>
<keyword evidence="4" id="KW-0663">Pyridoxal phosphate</keyword>
<evidence type="ECO:0000256" key="7">
    <source>
        <dbReference type="ARBA" id="ARBA00035633"/>
    </source>
</evidence>
<evidence type="ECO:0000256" key="1">
    <source>
        <dbReference type="ARBA" id="ARBA00001933"/>
    </source>
</evidence>
<dbReference type="PANTHER" id="PTHR42743">
    <property type="entry name" value="AMINO-ACID AMINOTRANSFERASE"/>
    <property type="match status" value="1"/>
</dbReference>
<reference evidence="11 12" key="1">
    <citation type="submission" date="2018-11" db="EMBL/GenBank/DDBJ databases">
        <title>Lysobacter cryohumiis sp. nov., isolated from soil in the Tianshan Mountains, Xinjiang, China.</title>
        <authorList>
            <person name="Luo Y."/>
            <person name="Sheng H."/>
        </authorList>
    </citation>
    <scope>NUCLEOTIDE SEQUENCE [LARGE SCALE GENOMIC DNA]</scope>
    <source>
        <strain evidence="11 12">ZS60</strain>
    </source>
</reference>
<comment type="similarity">
    <text evidence="2">Belongs to the class-IV pyridoxal-phosphate-dependent aminotransferase family.</text>
</comment>
<evidence type="ECO:0000256" key="2">
    <source>
        <dbReference type="ARBA" id="ARBA00009320"/>
    </source>
</evidence>
<comment type="pathway">
    <text evidence="7">Cofactor biosynthesis; tetrahydrofolate biosynthesis; 4-aminobenzoate from chorismate: step 2/2.</text>
</comment>
<comment type="caution">
    <text evidence="11">The sequence shown here is derived from an EMBL/GenBank/DDBJ whole genome shotgun (WGS) entry which is preliminary data.</text>
</comment>
<keyword evidence="6 11" id="KW-0456">Lyase</keyword>
<evidence type="ECO:0000256" key="4">
    <source>
        <dbReference type="ARBA" id="ARBA00022898"/>
    </source>
</evidence>
<dbReference type="InterPro" id="IPR043132">
    <property type="entry name" value="BCAT-like_C"/>
</dbReference>
<dbReference type="GO" id="GO:0030170">
    <property type="term" value="F:pyridoxal phosphate binding"/>
    <property type="evidence" value="ECO:0007669"/>
    <property type="project" value="InterPro"/>
</dbReference>
<evidence type="ECO:0000313" key="12">
    <source>
        <dbReference type="Proteomes" id="UP000267049"/>
    </source>
</evidence>
<dbReference type="Gene3D" id="3.30.470.10">
    <property type="match status" value="1"/>
</dbReference>
<name>A0A3M8SUF3_9GAMM</name>
<dbReference type="SUPFAM" id="SSF56752">
    <property type="entry name" value="D-aminoacid aminotransferase-like PLP-dependent enzymes"/>
    <property type="match status" value="1"/>
</dbReference>
<proteinExistence type="inferred from homology"/>
<protein>
    <recommendedName>
        <fullName evidence="8 10">Aminodeoxychorismate lyase</fullName>
        <ecNumber evidence="8 10">4.1.3.38</ecNumber>
    </recommendedName>
</protein>
<comment type="cofactor">
    <cofactor evidence="1">
        <name>pyridoxal 5'-phosphate</name>
        <dbReference type="ChEBI" id="CHEBI:597326"/>
    </cofactor>
</comment>
<evidence type="ECO:0000256" key="3">
    <source>
        <dbReference type="ARBA" id="ARBA00011738"/>
    </source>
</evidence>
<evidence type="ECO:0000256" key="8">
    <source>
        <dbReference type="ARBA" id="ARBA00035676"/>
    </source>
</evidence>
<dbReference type="CDD" id="cd01559">
    <property type="entry name" value="ADCL_like"/>
    <property type="match status" value="1"/>
</dbReference>
<comment type="catalytic activity">
    <reaction evidence="9">
        <text>4-amino-4-deoxychorismate = 4-aminobenzoate + pyruvate + H(+)</text>
        <dbReference type="Rhea" id="RHEA:16201"/>
        <dbReference type="ChEBI" id="CHEBI:15361"/>
        <dbReference type="ChEBI" id="CHEBI:15378"/>
        <dbReference type="ChEBI" id="CHEBI:17836"/>
        <dbReference type="ChEBI" id="CHEBI:58406"/>
        <dbReference type="EC" id="4.1.3.38"/>
    </reaction>
</comment>
<sequence length="288" mass="30854">MRGGPSRGSAMIAIFQGRQRVDSIAGNDRGLAYGDGLFETLRAHRGTLPWWPAHWARLTRGAQRLRLPLPDPIQVRDEALALLDGGDGVIKLLLSRGSGGRGYAPPVDATPTWVLSRHPLPPPVPAAGLALRWCTTTLAIQPALAGLKHCNRLEQVLARGEWDDPLALDRDADEGLMRSGEGDVVCATSANLFANVGGRWRTPAVDRCGVAGVCRDWVLAALDADVGRLAVVEIESATAVFLCNAVRGILPVARLGTRHWSMDPEVVALQRRLATAHPAFVSAAPLFT</sequence>
<dbReference type="GO" id="GO:0008696">
    <property type="term" value="F:4-amino-4-deoxychorismate lyase activity"/>
    <property type="evidence" value="ECO:0007669"/>
    <property type="project" value="UniProtKB-UniRule"/>
</dbReference>
<comment type="subunit">
    <text evidence="3">Homodimer.</text>
</comment>
<evidence type="ECO:0000256" key="10">
    <source>
        <dbReference type="NCBIfam" id="TIGR03461"/>
    </source>
</evidence>
<evidence type="ECO:0000313" key="11">
    <source>
        <dbReference type="EMBL" id="RNF84961.1"/>
    </source>
</evidence>
<dbReference type="PANTHER" id="PTHR42743:SF2">
    <property type="entry name" value="AMINODEOXYCHORISMATE LYASE"/>
    <property type="match status" value="1"/>
</dbReference>
<evidence type="ECO:0000256" key="5">
    <source>
        <dbReference type="ARBA" id="ARBA00022909"/>
    </source>
</evidence>
<dbReference type="GO" id="GO:0046656">
    <property type="term" value="P:folic acid biosynthetic process"/>
    <property type="evidence" value="ECO:0007669"/>
    <property type="project" value="UniProtKB-KW"/>
</dbReference>
<dbReference type="NCBIfam" id="TIGR03461">
    <property type="entry name" value="pabC_Proteo"/>
    <property type="match status" value="1"/>
</dbReference>
<organism evidence="11 12">
    <name type="scientific">Montanilutibacter psychrotolerans</name>
    <dbReference type="NCBI Taxonomy" id="1327343"/>
    <lineage>
        <taxon>Bacteria</taxon>
        <taxon>Pseudomonadati</taxon>
        <taxon>Pseudomonadota</taxon>
        <taxon>Gammaproteobacteria</taxon>
        <taxon>Lysobacterales</taxon>
        <taxon>Lysobacteraceae</taxon>
        <taxon>Montanilutibacter</taxon>
    </lineage>
</organism>
<dbReference type="AlphaFoldDB" id="A0A3M8SUF3"/>
<dbReference type="Pfam" id="PF01063">
    <property type="entry name" value="Aminotran_4"/>
    <property type="match status" value="1"/>
</dbReference>
<dbReference type="GO" id="GO:0005829">
    <property type="term" value="C:cytosol"/>
    <property type="evidence" value="ECO:0007669"/>
    <property type="project" value="TreeGrafter"/>
</dbReference>
<keyword evidence="12" id="KW-1185">Reference proteome</keyword>
<gene>
    <name evidence="11" type="primary">pabC</name>
    <name evidence="11" type="ORF">EER27_03990</name>
</gene>
<dbReference type="InterPro" id="IPR043131">
    <property type="entry name" value="BCAT-like_N"/>
</dbReference>
<evidence type="ECO:0000256" key="6">
    <source>
        <dbReference type="ARBA" id="ARBA00023239"/>
    </source>
</evidence>